<organism evidence="1 2">
    <name type="scientific">Acetatifactor muris</name>
    <dbReference type="NCBI Taxonomy" id="879566"/>
    <lineage>
        <taxon>Bacteria</taxon>
        <taxon>Bacillati</taxon>
        <taxon>Bacillota</taxon>
        <taxon>Clostridia</taxon>
        <taxon>Lachnospirales</taxon>
        <taxon>Lachnospiraceae</taxon>
        <taxon>Acetatifactor</taxon>
    </lineage>
</organism>
<reference evidence="1 2" key="1">
    <citation type="submission" date="2018-01" db="EMBL/GenBank/DDBJ databases">
        <authorList>
            <person name="Gaut B.S."/>
            <person name="Morton B.R."/>
            <person name="Clegg M.T."/>
            <person name="Duvall M.R."/>
        </authorList>
    </citation>
    <scope>NUCLEOTIDE SEQUENCE [LARGE SCALE GENOMIC DNA]</scope>
    <source>
        <strain evidence="1">GP69</strain>
    </source>
</reference>
<dbReference type="RefSeq" id="WP_103238865.1">
    <property type="nucleotide sequence ID" value="NZ_JANJZD010000006.1"/>
</dbReference>
<evidence type="ECO:0000313" key="2">
    <source>
        <dbReference type="Proteomes" id="UP000236311"/>
    </source>
</evidence>
<gene>
    <name evidence="1" type="ORF">AMURIS_01506</name>
</gene>
<accession>A0A2K4ZEA4</accession>
<proteinExistence type="predicted"/>
<keyword evidence="2" id="KW-1185">Reference proteome</keyword>
<evidence type="ECO:0000313" key="1">
    <source>
        <dbReference type="EMBL" id="SOY28795.1"/>
    </source>
</evidence>
<dbReference type="Proteomes" id="UP000236311">
    <property type="component" value="Unassembled WGS sequence"/>
</dbReference>
<dbReference type="EMBL" id="OFSM01000006">
    <property type="protein sequence ID" value="SOY28795.1"/>
    <property type="molecule type" value="Genomic_DNA"/>
</dbReference>
<name>A0A2K4ZEA4_9FIRM</name>
<dbReference type="AlphaFoldDB" id="A0A2K4ZEA4"/>
<sequence length="226" mass="26003">MFQNAIMYTGPQVGLLCSFLGKRVLDGDVDAIKALYRTTWKEHPALIKTITQLQECITSVEIDKDSEEKYCTEFLYYWGMICIGDLSTLISRDLGTANHCFDKIVHRVPKAKARLAFIQLLKSDEPAKSDRNVESIDILRQWAGRGDLFSRIVLAKISFYQFLNERQMDDANLPMRVLRLLEPPCQKGHPVAIRFWNEIIDYSGATMDTASRMSETYIQEHILFDL</sequence>
<protein>
    <submittedName>
        <fullName evidence="1">Uncharacterized protein</fullName>
    </submittedName>
</protein>